<evidence type="ECO:0000313" key="1">
    <source>
        <dbReference type="EMBL" id="PCS24156.1"/>
    </source>
</evidence>
<keyword evidence="2" id="KW-1185">Reference proteome</keyword>
<dbReference type="EMBL" id="NBYY01000003">
    <property type="protein sequence ID" value="PCS24156.1"/>
    <property type="molecule type" value="Genomic_DNA"/>
</dbReference>
<comment type="caution">
    <text evidence="1">The sequence shown here is derived from an EMBL/GenBank/DDBJ whole genome shotgun (WGS) entry which is preliminary data.</text>
</comment>
<protein>
    <submittedName>
        <fullName evidence="1">Uncharacterized protein</fullName>
    </submittedName>
</protein>
<evidence type="ECO:0000313" key="2">
    <source>
        <dbReference type="Proteomes" id="UP000219020"/>
    </source>
</evidence>
<dbReference type="Proteomes" id="UP000219020">
    <property type="component" value="Unassembled WGS sequence"/>
</dbReference>
<gene>
    <name evidence="1" type="ORF">BTN49_0150</name>
</gene>
<name>A0A2A5T7Q1_9GAMM</name>
<dbReference type="AlphaFoldDB" id="A0A2A5T7Q1"/>
<reference evidence="2" key="1">
    <citation type="submission" date="2017-04" db="EMBL/GenBank/DDBJ databases">
        <title>Genome evolution of the luminous symbionts of deep sea anglerfish.</title>
        <authorList>
            <person name="Hendry T.A."/>
        </authorList>
    </citation>
    <scope>NUCLEOTIDE SEQUENCE [LARGE SCALE GENOMIC DNA]</scope>
</reference>
<proteinExistence type="predicted"/>
<organism evidence="1 2">
    <name type="scientific">Candidatus Enterovibrio escicola</name>
    <dbReference type="NCBI Taxonomy" id="1927127"/>
    <lineage>
        <taxon>Bacteria</taxon>
        <taxon>Pseudomonadati</taxon>
        <taxon>Pseudomonadota</taxon>
        <taxon>Gammaproteobacteria</taxon>
        <taxon>Vibrionales</taxon>
        <taxon>Vibrionaceae</taxon>
        <taxon>Enterovibrio</taxon>
    </lineage>
</organism>
<accession>A0A2A5T7Q1</accession>
<sequence length="39" mass="4768">MRQYLGWKFVDDTKTMIAGVELWQMLRKYQMEEAENMPV</sequence>